<dbReference type="RefSeq" id="WP_386721498.1">
    <property type="nucleotide sequence ID" value="NZ_JBHRSZ010000004.1"/>
</dbReference>
<dbReference type="Pfam" id="PF00593">
    <property type="entry name" value="TonB_dep_Rec_b-barrel"/>
    <property type="match status" value="1"/>
</dbReference>
<evidence type="ECO:0000256" key="2">
    <source>
        <dbReference type="ARBA" id="ARBA00008143"/>
    </source>
</evidence>
<dbReference type="PANTHER" id="PTHR30069">
    <property type="entry name" value="TONB-DEPENDENT OUTER MEMBRANE RECEPTOR"/>
    <property type="match status" value="1"/>
</dbReference>
<keyword evidence="6" id="KW-0732">Signal</keyword>
<evidence type="ECO:0000256" key="8">
    <source>
        <dbReference type="ARBA" id="ARBA00023136"/>
    </source>
</evidence>
<evidence type="ECO:0000259" key="13">
    <source>
        <dbReference type="Pfam" id="PF00593"/>
    </source>
</evidence>
<evidence type="ECO:0000256" key="3">
    <source>
        <dbReference type="ARBA" id="ARBA00022448"/>
    </source>
</evidence>
<organism evidence="15 16">
    <name type="scientific">Litoribrevibacter euphylliae</name>
    <dbReference type="NCBI Taxonomy" id="1834034"/>
    <lineage>
        <taxon>Bacteria</taxon>
        <taxon>Pseudomonadati</taxon>
        <taxon>Pseudomonadota</taxon>
        <taxon>Gammaproteobacteria</taxon>
        <taxon>Oceanospirillales</taxon>
        <taxon>Oceanospirillaceae</taxon>
        <taxon>Litoribrevibacter</taxon>
    </lineage>
</organism>
<keyword evidence="5 11" id="KW-0812">Transmembrane</keyword>
<evidence type="ECO:0000256" key="7">
    <source>
        <dbReference type="ARBA" id="ARBA00023077"/>
    </source>
</evidence>
<dbReference type="Gene3D" id="2.40.170.20">
    <property type="entry name" value="TonB-dependent receptor, beta-barrel domain"/>
    <property type="match status" value="1"/>
</dbReference>
<comment type="subcellular location">
    <subcellularLocation>
        <location evidence="1 11">Cell outer membrane</location>
        <topology evidence="1 11">Multi-pass membrane protein</topology>
    </subcellularLocation>
</comment>
<gene>
    <name evidence="15" type="ORF">ACFOEK_12760</name>
</gene>
<keyword evidence="3 11" id="KW-0813">Transport</keyword>
<sequence length="612" mass="69145">MQRFVSVVTMLLVGSAVLGQTKQDTFDIKGTSLTELMSLKITSLSKKKESLNRAPAAVYVLSSKEIERMGVTHIAEALRYVPGVEVARVDASRWAISIRGFNSRASNKLLVMIDGRSIYSSFFSGVLWEEKDVVLADVDRIEVIRGPGGAIWGANAVNGVINIITKSGKDTLGTLAEGGTTSQGNSFGQARQGWKLGSDSYLRFYAKLRETNDTGGNFKNDDGQHKQMGFRFDHWYSDDNQLTLQGDMYRGEIGSLESLKQPSGQEHRGGNVLLNWNVKESDDRRHQLQAFYDVTYLNTGSIVDDRNTVDLGYQIQQGLSNHELVTGVGYRRVRDNIDSTFIAPQRVRDETFSAFLQDDVSFLDNDAHFIFGTKYEHNDYSGSEWQPNVRLSYFAWESLFWSSWSQAVRMPTRLETDLTFPGLNGDKFDSENATVYELGWRKQWLESWQLDVTLYQSDYDDLISLEPDGLRNKISGKTRGIEVSASINPTDAWLLRFNFSHAEMDLEADSDSIASDSAQRTEGYLPQNLAQVVSMLDINQDWQLNTYLRYVDSLDTNNIDNYLVADISLQWNINEYVSANFIGRNISDGSHEEWSADAPVEDEYGVHLKWEL</sequence>
<dbReference type="Proteomes" id="UP001595476">
    <property type="component" value="Unassembled WGS sequence"/>
</dbReference>
<dbReference type="PROSITE" id="PS52016">
    <property type="entry name" value="TONB_DEPENDENT_REC_3"/>
    <property type="match status" value="1"/>
</dbReference>
<keyword evidence="7 12" id="KW-0798">TonB box</keyword>
<keyword evidence="4 11" id="KW-1134">Transmembrane beta strand</keyword>
<dbReference type="Gene3D" id="2.170.130.10">
    <property type="entry name" value="TonB-dependent receptor, plug domain"/>
    <property type="match status" value="1"/>
</dbReference>
<dbReference type="InterPro" id="IPR036942">
    <property type="entry name" value="Beta-barrel_TonB_sf"/>
</dbReference>
<keyword evidence="10 11" id="KW-0998">Cell outer membrane</keyword>
<evidence type="ECO:0000256" key="5">
    <source>
        <dbReference type="ARBA" id="ARBA00022692"/>
    </source>
</evidence>
<comment type="similarity">
    <text evidence="2">Belongs to the TonB-dependent receptor family. Hemoglobin/haptoglobin binding protein subfamily.</text>
</comment>
<keyword evidence="9 15" id="KW-0675">Receptor</keyword>
<evidence type="ECO:0000313" key="16">
    <source>
        <dbReference type="Proteomes" id="UP001595476"/>
    </source>
</evidence>
<dbReference type="EMBL" id="JBHRSZ010000004">
    <property type="protein sequence ID" value="MFC3151904.1"/>
    <property type="molecule type" value="Genomic_DNA"/>
</dbReference>
<dbReference type="Pfam" id="PF07715">
    <property type="entry name" value="Plug"/>
    <property type="match status" value="1"/>
</dbReference>
<proteinExistence type="inferred from homology"/>
<dbReference type="InterPro" id="IPR037066">
    <property type="entry name" value="Plug_dom_sf"/>
</dbReference>
<evidence type="ECO:0000256" key="1">
    <source>
        <dbReference type="ARBA" id="ARBA00004571"/>
    </source>
</evidence>
<reference evidence="16" key="1">
    <citation type="journal article" date="2019" name="Int. J. Syst. Evol. Microbiol.">
        <title>The Global Catalogue of Microorganisms (GCM) 10K type strain sequencing project: providing services to taxonomists for standard genome sequencing and annotation.</title>
        <authorList>
            <consortium name="The Broad Institute Genomics Platform"/>
            <consortium name="The Broad Institute Genome Sequencing Center for Infectious Disease"/>
            <person name="Wu L."/>
            <person name="Ma J."/>
        </authorList>
    </citation>
    <scope>NUCLEOTIDE SEQUENCE [LARGE SCALE GENOMIC DNA]</scope>
    <source>
        <strain evidence="16">KCTC 52438</strain>
    </source>
</reference>
<evidence type="ECO:0000256" key="6">
    <source>
        <dbReference type="ARBA" id="ARBA00022729"/>
    </source>
</evidence>
<dbReference type="InterPro" id="IPR012910">
    <property type="entry name" value="Plug_dom"/>
</dbReference>
<feature type="domain" description="TonB-dependent receptor-like beta-barrel" evidence="13">
    <location>
        <begin position="173"/>
        <end position="585"/>
    </location>
</feature>
<accession>A0ABV7HDF4</accession>
<dbReference type="InterPro" id="IPR039426">
    <property type="entry name" value="TonB-dep_rcpt-like"/>
</dbReference>
<evidence type="ECO:0000256" key="9">
    <source>
        <dbReference type="ARBA" id="ARBA00023170"/>
    </source>
</evidence>
<keyword evidence="16" id="KW-1185">Reference proteome</keyword>
<name>A0ABV7HDF4_9GAMM</name>
<evidence type="ECO:0000256" key="12">
    <source>
        <dbReference type="RuleBase" id="RU003357"/>
    </source>
</evidence>
<feature type="domain" description="TonB-dependent receptor plug" evidence="14">
    <location>
        <begin position="52"/>
        <end position="160"/>
    </location>
</feature>
<protein>
    <submittedName>
        <fullName evidence="15">TonB-dependent receptor plug domain-containing protein</fullName>
    </submittedName>
</protein>
<evidence type="ECO:0000256" key="10">
    <source>
        <dbReference type="ARBA" id="ARBA00023237"/>
    </source>
</evidence>
<evidence type="ECO:0000256" key="11">
    <source>
        <dbReference type="PROSITE-ProRule" id="PRU01360"/>
    </source>
</evidence>
<dbReference type="SUPFAM" id="SSF56935">
    <property type="entry name" value="Porins"/>
    <property type="match status" value="1"/>
</dbReference>
<dbReference type="InterPro" id="IPR000531">
    <property type="entry name" value="Beta-barrel_TonB"/>
</dbReference>
<dbReference type="PANTHER" id="PTHR30069:SF29">
    <property type="entry name" value="HEMOGLOBIN AND HEMOGLOBIN-HAPTOGLOBIN-BINDING PROTEIN 1-RELATED"/>
    <property type="match status" value="1"/>
</dbReference>
<keyword evidence="8 11" id="KW-0472">Membrane</keyword>
<evidence type="ECO:0000313" key="15">
    <source>
        <dbReference type="EMBL" id="MFC3151904.1"/>
    </source>
</evidence>
<comment type="caution">
    <text evidence="15">The sequence shown here is derived from an EMBL/GenBank/DDBJ whole genome shotgun (WGS) entry which is preliminary data.</text>
</comment>
<evidence type="ECO:0000256" key="4">
    <source>
        <dbReference type="ARBA" id="ARBA00022452"/>
    </source>
</evidence>
<evidence type="ECO:0000259" key="14">
    <source>
        <dbReference type="Pfam" id="PF07715"/>
    </source>
</evidence>